<feature type="region of interest" description="Disordered" evidence="1">
    <location>
        <begin position="84"/>
        <end position="116"/>
    </location>
</feature>
<organism evidence="2 3">
    <name type="scientific">Candida boidinii</name>
    <name type="common">Yeast</name>
    <dbReference type="NCBI Taxonomy" id="5477"/>
    <lineage>
        <taxon>Eukaryota</taxon>
        <taxon>Fungi</taxon>
        <taxon>Dikarya</taxon>
        <taxon>Ascomycota</taxon>
        <taxon>Saccharomycotina</taxon>
        <taxon>Pichiomycetes</taxon>
        <taxon>Pichiales</taxon>
        <taxon>Pichiaceae</taxon>
        <taxon>Ogataea</taxon>
        <taxon>Ogataea/Candida clade</taxon>
    </lineage>
</organism>
<accession>A0A9W6T7G8</accession>
<dbReference type="Proteomes" id="UP001165120">
    <property type="component" value="Unassembled WGS sequence"/>
</dbReference>
<evidence type="ECO:0000313" key="3">
    <source>
        <dbReference type="Proteomes" id="UP001165120"/>
    </source>
</evidence>
<sequence>MESNEIIQAYITQELTEMFTSKKPRSFDRRPKAPILDLHLVLNECSNMVLRSDYNFVEAISELVVFDDFNGLFDATKVRLMTPEEKKSLNSGEAPEDISKPDCADHHQIKKMRNRI</sequence>
<feature type="compositionally biased region" description="Basic and acidic residues" evidence="1">
    <location>
        <begin position="97"/>
        <end position="107"/>
    </location>
</feature>
<name>A0A9W6T7G8_CANBO</name>
<comment type="caution">
    <text evidence="2">The sequence shown here is derived from an EMBL/GenBank/DDBJ whole genome shotgun (WGS) entry which is preliminary data.</text>
</comment>
<keyword evidence="3" id="KW-1185">Reference proteome</keyword>
<dbReference type="EMBL" id="BSXN01004025">
    <property type="protein sequence ID" value="GME80410.1"/>
    <property type="molecule type" value="Genomic_DNA"/>
</dbReference>
<gene>
    <name evidence="2" type="ORF">Cboi02_000639800</name>
</gene>
<reference evidence="2" key="1">
    <citation type="submission" date="2023-04" db="EMBL/GenBank/DDBJ databases">
        <title>Candida boidinii NBRC 10035.</title>
        <authorList>
            <person name="Ichikawa N."/>
            <person name="Sato H."/>
            <person name="Tonouchi N."/>
        </authorList>
    </citation>
    <scope>NUCLEOTIDE SEQUENCE</scope>
    <source>
        <strain evidence="2">NBRC 10035</strain>
    </source>
</reference>
<dbReference type="AlphaFoldDB" id="A0A9W6T7G8"/>
<evidence type="ECO:0000256" key="1">
    <source>
        <dbReference type="SAM" id="MobiDB-lite"/>
    </source>
</evidence>
<protein>
    <submittedName>
        <fullName evidence="2">Unnamed protein product</fullName>
    </submittedName>
</protein>
<proteinExistence type="predicted"/>
<evidence type="ECO:0000313" key="2">
    <source>
        <dbReference type="EMBL" id="GME80410.1"/>
    </source>
</evidence>